<dbReference type="OrthoDB" id="3346013at2"/>
<dbReference type="CDD" id="cd22997">
    <property type="entry name" value="GT_LH"/>
    <property type="match status" value="1"/>
</dbReference>
<protein>
    <recommendedName>
        <fullName evidence="2">PLOD1-3-like GT domain-containing protein</fullName>
    </recommendedName>
</protein>
<sequence>MKIITVATDLNNFFLRKFLVPSCEYFGFDLVILYAKAPWESHRMKDKLLIPYLKQLNSNELILFTDAYDTMMLNNAHRLMELYSQLEGSFIFSSETNCFPEPDLSTVYHKIKNNDNNNYLNSGGFICRSNHILKILSNPSLNAKKILEPFGFKNDIIDHYDKRYGWSNQYYWTLKYFSMYPEIEIDTDSRLFLTTGTPLDLFKESYGEYTQYQEQSNLYKKEKNRLRNMMASLKEKNVVHLHFFNTVSNHIFREFYLTNSFPKWIYEILDSKKIIERAEVIEF</sequence>
<reference evidence="3 4" key="1">
    <citation type="submission" date="2016-11" db="EMBL/GenBank/DDBJ databases">
        <authorList>
            <person name="Jaros S."/>
            <person name="Januszkiewicz K."/>
            <person name="Wedrychowicz H."/>
        </authorList>
    </citation>
    <scope>NUCLEOTIDE SEQUENCE [LARGE SCALE GENOMIC DNA]</scope>
    <source>
        <strain evidence="3 4">CGMCC 1.12145</strain>
    </source>
</reference>
<feature type="coiled-coil region" evidence="1">
    <location>
        <begin position="209"/>
        <end position="236"/>
    </location>
</feature>
<dbReference type="STRING" id="1150368.SAMN02927921_03093"/>
<evidence type="ECO:0000256" key="1">
    <source>
        <dbReference type="SAM" id="Coils"/>
    </source>
</evidence>
<organism evidence="3 4">
    <name type="scientific">Sinomicrobium oceani</name>
    <dbReference type="NCBI Taxonomy" id="1150368"/>
    <lineage>
        <taxon>Bacteria</taxon>
        <taxon>Pseudomonadati</taxon>
        <taxon>Bacteroidota</taxon>
        <taxon>Flavobacteriia</taxon>
        <taxon>Flavobacteriales</taxon>
        <taxon>Flavobacteriaceae</taxon>
        <taxon>Sinomicrobium</taxon>
    </lineage>
</organism>
<evidence type="ECO:0000313" key="3">
    <source>
        <dbReference type="EMBL" id="SFW66181.1"/>
    </source>
</evidence>
<feature type="domain" description="PLOD1-3-like GT" evidence="2">
    <location>
        <begin position="2"/>
        <end position="141"/>
    </location>
</feature>
<dbReference type="Pfam" id="PF25342">
    <property type="entry name" value="GT_PLOD"/>
    <property type="match status" value="1"/>
</dbReference>
<dbReference type="RefSeq" id="WP_072318289.1">
    <property type="nucleotide sequence ID" value="NZ_FPJE01000018.1"/>
</dbReference>
<keyword evidence="4" id="KW-1185">Reference proteome</keyword>
<proteinExistence type="predicted"/>
<dbReference type="EMBL" id="FPJE01000018">
    <property type="protein sequence ID" value="SFW66181.1"/>
    <property type="molecule type" value="Genomic_DNA"/>
</dbReference>
<gene>
    <name evidence="3" type="ORF">SAMN02927921_03093</name>
</gene>
<dbReference type="Proteomes" id="UP000182248">
    <property type="component" value="Unassembled WGS sequence"/>
</dbReference>
<name>A0A1K1R2E3_9FLAO</name>
<evidence type="ECO:0000313" key="4">
    <source>
        <dbReference type="Proteomes" id="UP000182248"/>
    </source>
</evidence>
<dbReference type="AlphaFoldDB" id="A0A1K1R2E3"/>
<accession>A0A1K1R2E3</accession>
<dbReference type="InterPro" id="IPR057589">
    <property type="entry name" value="GT_PLOD"/>
</dbReference>
<evidence type="ECO:0000259" key="2">
    <source>
        <dbReference type="Pfam" id="PF25342"/>
    </source>
</evidence>
<keyword evidence="1" id="KW-0175">Coiled coil</keyword>